<feature type="binding site" evidence="18">
    <location>
        <position position="162"/>
    </location>
    <ligand>
        <name>substrate</name>
    </ligand>
</feature>
<dbReference type="EC" id="2.7.4.2" evidence="3"/>
<evidence type="ECO:0000256" key="2">
    <source>
        <dbReference type="ARBA" id="ARBA00005017"/>
    </source>
</evidence>
<keyword evidence="14" id="KW-0443">Lipid metabolism</keyword>
<evidence type="ECO:0000256" key="18">
    <source>
        <dbReference type="PIRSR" id="PIRSR036639-1"/>
    </source>
</evidence>
<evidence type="ECO:0000256" key="3">
    <source>
        <dbReference type="ARBA" id="ARBA00012958"/>
    </source>
</evidence>
<feature type="binding site" evidence="18">
    <location>
        <begin position="11"/>
        <end position="17"/>
    </location>
    <ligand>
        <name>ATP</name>
        <dbReference type="ChEBI" id="CHEBI:30616"/>
    </ligand>
</feature>
<evidence type="ECO:0000256" key="7">
    <source>
        <dbReference type="ARBA" id="ARBA00022679"/>
    </source>
</evidence>
<evidence type="ECO:0000256" key="11">
    <source>
        <dbReference type="ARBA" id="ARBA00022840"/>
    </source>
</evidence>
<accession>A0A0K0CU49</accession>
<reference evidence="20" key="2">
    <citation type="submission" date="2017-02" db="UniProtKB">
        <authorList>
            <consortium name="WormBaseParasite"/>
        </authorList>
    </citation>
    <scope>IDENTIFICATION</scope>
</reference>
<keyword evidence="13" id="KW-0756">Sterol biosynthesis</keyword>
<keyword evidence="19" id="KW-1185">Reference proteome</keyword>
<sequence>MVKLVVLVSGKRKSGKDFCSEKLKTALSPLQVSVYGVSHSLKAIYAKNHGLDYSELMSNGPYKELHRLKMIKWGERVRAVEPYFFCRVTIPSTCNDDVVIISDCRRPTDIEYFKSNYPILTVRVDASTEERELRGFRFVQGIDDMPSECGLDSYVHDIVLKNDNSCNLTDQIDHVVATIRQIIES</sequence>
<evidence type="ECO:0000256" key="9">
    <source>
        <dbReference type="ARBA" id="ARBA00022777"/>
    </source>
</evidence>
<dbReference type="AlphaFoldDB" id="A0A0K0CU49"/>
<dbReference type="GO" id="GO:0005524">
    <property type="term" value="F:ATP binding"/>
    <property type="evidence" value="ECO:0007669"/>
    <property type="project" value="UniProtKB-KW"/>
</dbReference>
<evidence type="ECO:0000256" key="5">
    <source>
        <dbReference type="ARBA" id="ARBA00022516"/>
    </source>
</evidence>
<evidence type="ECO:0000256" key="12">
    <source>
        <dbReference type="ARBA" id="ARBA00022955"/>
    </source>
</evidence>
<dbReference type="GO" id="GO:0006695">
    <property type="term" value="P:cholesterol biosynthetic process"/>
    <property type="evidence" value="ECO:0007669"/>
    <property type="project" value="UniProtKB-KW"/>
</dbReference>
<evidence type="ECO:0000256" key="8">
    <source>
        <dbReference type="ARBA" id="ARBA00022741"/>
    </source>
</evidence>
<organism evidence="19 20">
    <name type="scientific">Angiostrongylus cantonensis</name>
    <name type="common">Rat lungworm</name>
    <dbReference type="NCBI Taxonomy" id="6313"/>
    <lineage>
        <taxon>Eukaryota</taxon>
        <taxon>Metazoa</taxon>
        <taxon>Ecdysozoa</taxon>
        <taxon>Nematoda</taxon>
        <taxon>Chromadorea</taxon>
        <taxon>Rhabditida</taxon>
        <taxon>Rhabditina</taxon>
        <taxon>Rhabditomorpha</taxon>
        <taxon>Strongyloidea</taxon>
        <taxon>Metastrongylidae</taxon>
        <taxon>Angiostrongylus</taxon>
    </lineage>
</organism>
<keyword evidence="5" id="KW-0444">Lipid biosynthesis</keyword>
<comment type="subcellular location">
    <subcellularLocation>
        <location evidence="1">Cytoplasm</location>
        <location evidence="1">Cytosol</location>
    </subcellularLocation>
</comment>
<keyword evidence="7" id="KW-0808">Transferase</keyword>
<dbReference type="PANTHER" id="PTHR13101:SF1">
    <property type="entry name" value="PHOSPHOMEVALONATE KINASE"/>
    <property type="match status" value="1"/>
</dbReference>
<dbReference type="STRING" id="6313.A0A0K0CU49"/>
<evidence type="ECO:0000313" key="19">
    <source>
        <dbReference type="Proteomes" id="UP000035642"/>
    </source>
</evidence>
<evidence type="ECO:0000256" key="16">
    <source>
        <dbReference type="ARBA" id="ARBA00023221"/>
    </source>
</evidence>
<dbReference type="Proteomes" id="UP000035642">
    <property type="component" value="Unassembled WGS sequence"/>
</dbReference>
<keyword evidence="11 18" id="KW-0067">ATP-binding</keyword>
<dbReference type="GO" id="GO:0019287">
    <property type="term" value="P:isopentenyl diphosphate biosynthetic process, mevalonate pathway"/>
    <property type="evidence" value="ECO:0007669"/>
    <property type="project" value="UniProtKB-UniPathway"/>
</dbReference>
<dbReference type="UniPathway" id="UPA00057">
    <property type="reaction ID" value="UER00099"/>
</dbReference>
<keyword evidence="15" id="KW-1207">Sterol metabolism</keyword>
<dbReference type="InterPro" id="IPR027417">
    <property type="entry name" value="P-loop_NTPase"/>
</dbReference>
<reference evidence="19" key="1">
    <citation type="submission" date="2012-09" db="EMBL/GenBank/DDBJ databases">
        <authorList>
            <person name="Martin A.A."/>
        </authorList>
    </citation>
    <scope>NUCLEOTIDE SEQUENCE</scope>
</reference>
<evidence type="ECO:0000256" key="4">
    <source>
        <dbReference type="ARBA" id="ARBA00022490"/>
    </source>
</evidence>
<dbReference type="Pfam" id="PF04275">
    <property type="entry name" value="P-mevalo_kinase"/>
    <property type="match status" value="1"/>
</dbReference>
<feature type="binding site" evidence="18">
    <location>
        <position position="134"/>
    </location>
    <ligand>
        <name>ATP</name>
        <dbReference type="ChEBI" id="CHEBI:30616"/>
    </ligand>
</feature>
<protein>
    <recommendedName>
        <fullName evidence="17">Phosphomevalonate kinase</fullName>
        <ecNumber evidence="3">2.7.4.2</ecNumber>
    </recommendedName>
</protein>
<proteinExistence type="predicted"/>
<comment type="pathway">
    <text evidence="2">Isoprenoid biosynthesis; isopentenyl diphosphate biosynthesis via mevalonate pathway; isopentenyl diphosphate from (R)-mevalonate: step 2/3.</text>
</comment>
<evidence type="ECO:0000256" key="15">
    <source>
        <dbReference type="ARBA" id="ARBA00023166"/>
    </source>
</evidence>
<dbReference type="Gene3D" id="3.40.50.300">
    <property type="entry name" value="P-loop containing nucleotide triphosphate hydrolases"/>
    <property type="match status" value="1"/>
</dbReference>
<dbReference type="PANTHER" id="PTHR13101">
    <property type="entry name" value="PHOSPHOMEVALONATE KINASE"/>
    <property type="match status" value="1"/>
</dbReference>
<evidence type="ECO:0000256" key="1">
    <source>
        <dbReference type="ARBA" id="ARBA00004514"/>
    </source>
</evidence>
<keyword evidence="12" id="KW-0752">Steroid biosynthesis</keyword>
<evidence type="ECO:0000256" key="14">
    <source>
        <dbReference type="ARBA" id="ARBA00023098"/>
    </source>
</evidence>
<feature type="binding site" evidence="18">
    <location>
        <position position="171"/>
    </location>
    <ligand>
        <name>ATP</name>
        <dbReference type="ChEBI" id="CHEBI:30616"/>
    </ligand>
</feature>
<evidence type="ECO:0000313" key="20">
    <source>
        <dbReference type="WBParaSite" id="ACAC_0000070501-mRNA-1"/>
    </source>
</evidence>
<keyword evidence="6" id="KW-0153">Cholesterol metabolism</keyword>
<dbReference type="WBParaSite" id="ACAC_0000070501-mRNA-1">
    <property type="protein sequence ID" value="ACAC_0000070501-mRNA-1"/>
    <property type="gene ID" value="ACAC_0000070501"/>
</dbReference>
<dbReference type="InterPro" id="IPR005919">
    <property type="entry name" value="Pmev_kin_anim"/>
</dbReference>
<dbReference type="GO" id="GO:0005829">
    <property type="term" value="C:cytosol"/>
    <property type="evidence" value="ECO:0007669"/>
    <property type="project" value="UniProtKB-SubCell"/>
</dbReference>
<dbReference type="PIRSF" id="PIRSF036639">
    <property type="entry name" value="PMK_anim"/>
    <property type="match status" value="1"/>
</dbReference>
<evidence type="ECO:0000256" key="6">
    <source>
        <dbReference type="ARBA" id="ARBA00022548"/>
    </source>
</evidence>
<keyword evidence="10" id="KW-0152">Cholesterol biosynthesis</keyword>
<name>A0A0K0CU49_ANGCA</name>
<evidence type="ECO:0000256" key="13">
    <source>
        <dbReference type="ARBA" id="ARBA00023011"/>
    </source>
</evidence>
<evidence type="ECO:0000256" key="17">
    <source>
        <dbReference type="ARBA" id="ARBA00034549"/>
    </source>
</evidence>
<keyword evidence="9" id="KW-0418">Kinase</keyword>
<dbReference type="GO" id="GO:0004631">
    <property type="term" value="F:phosphomevalonate kinase activity"/>
    <property type="evidence" value="ECO:0007669"/>
    <property type="project" value="UniProtKB-EC"/>
</dbReference>
<keyword evidence="8 18" id="KW-0547">Nucleotide-binding</keyword>
<keyword evidence="4" id="KW-0963">Cytoplasm</keyword>
<evidence type="ECO:0000256" key="10">
    <source>
        <dbReference type="ARBA" id="ARBA00022778"/>
    </source>
</evidence>
<keyword evidence="16" id="KW-0753">Steroid metabolism</keyword>